<gene>
    <name evidence="2" type="ORF">U9M48_020649</name>
</gene>
<reference evidence="2 3" key="1">
    <citation type="submission" date="2024-02" db="EMBL/GenBank/DDBJ databases">
        <title>High-quality chromosome-scale genome assembly of Pensacola bahiagrass (Paspalum notatum Flugge var. saurae).</title>
        <authorList>
            <person name="Vega J.M."/>
            <person name="Podio M."/>
            <person name="Orjuela J."/>
            <person name="Siena L.A."/>
            <person name="Pessino S.C."/>
            <person name="Combes M.C."/>
            <person name="Mariac C."/>
            <person name="Albertini E."/>
            <person name="Pupilli F."/>
            <person name="Ortiz J.P.A."/>
            <person name="Leblanc O."/>
        </authorList>
    </citation>
    <scope>NUCLEOTIDE SEQUENCE [LARGE SCALE GENOMIC DNA]</scope>
    <source>
        <strain evidence="2">R1</strain>
        <tissue evidence="2">Leaf</tissue>
    </source>
</reference>
<evidence type="ECO:0000256" key="1">
    <source>
        <dbReference type="SAM" id="MobiDB-lite"/>
    </source>
</evidence>
<evidence type="ECO:0000313" key="2">
    <source>
        <dbReference type="EMBL" id="WVZ72140.1"/>
    </source>
</evidence>
<feature type="region of interest" description="Disordered" evidence="1">
    <location>
        <begin position="319"/>
        <end position="357"/>
    </location>
</feature>
<proteinExistence type="predicted"/>
<feature type="region of interest" description="Disordered" evidence="1">
    <location>
        <begin position="187"/>
        <end position="275"/>
    </location>
</feature>
<feature type="compositionally biased region" description="Basic residues" evidence="1">
    <location>
        <begin position="74"/>
        <end position="87"/>
    </location>
</feature>
<dbReference type="EMBL" id="CP144748">
    <property type="protein sequence ID" value="WVZ72140.1"/>
    <property type="molecule type" value="Genomic_DNA"/>
</dbReference>
<evidence type="ECO:0000313" key="3">
    <source>
        <dbReference type="Proteomes" id="UP001341281"/>
    </source>
</evidence>
<feature type="compositionally biased region" description="Polar residues" evidence="1">
    <location>
        <begin position="225"/>
        <end position="237"/>
    </location>
</feature>
<dbReference type="Proteomes" id="UP001341281">
    <property type="component" value="Chromosome 04"/>
</dbReference>
<organism evidence="2 3">
    <name type="scientific">Paspalum notatum var. saurae</name>
    <dbReference type="NCBI Taxonomy" id="547442"/>
    <lineage>
        <taxon>Eukaryota</taxon>
        <taxon>Viridiplantae</taxon>
        <taxon>Streptophyta</taxon>
        <taxon>Embryophyta</taxon>
        <taxon>Tracheophyta</taxon>
        <taxon>Spermatophyta</taxon>
        <taxon>Magnoliopsida</taxon>
        <taxon>Liliopsida</taxon>
        <taxon>Poales</taxon>
        <taxon>Poaceae</taxon>
        <taxon>PACMAD clade</taxon>
        <taxon>Panicoideae</taxon>
        <taxon>Andropogonodae</taxon>
        <taxon>Paspaleae</taxon>
        <taxon>Paspalinae</taxon>
        <taxon>Paspalum</taxon>
    </lineage>
</organism>
<accession>A0AAQ3TGL1</accession>
<dbReference type="AlphaFoldDB" id="A0AAQ3TGL1"/>
<keyword evidence="3" id="KW-1185">Reference proteome</keyword>
<feature type="compositionally biased region" description="Basic and acidic residues" evidence="1">
    <location>
        <begin position="196"/>
        <end position="205"/>
    </location>
</feature>
<protein>
    <submittedName>
        <fullName evidence="2">Uncharacterized protein</fullName>
    </submittedName>
</protein>
<feature type="compositionally biased region" description="Low complexity" evidence="1">
    <location>
        <begin position="253"/>
        <end position="267"/>
    </location>
</feature>
<name>A0AAQ3TGL1_PASNO</name>
<sequence>DLVARQEPTNAHHSADDACKHQLKLVNSDAVALQVQGHATLGIYCQLKTRVKRSESEPPPCTRRWPAALIHQAARTRTKKSNSKTKTHSSQGKSGGPPSPLGPPGPAHWLSAPPPSGSDTAGESDTPEDSSTDSSCDGDASPHARTSSIIFTTYPILGRCSGAAAAQLSASCSIATISSSMPLSFISSRSNTSDVHSSRTTDCTHRGSSTTTPPFGSSLPGHRPVSSSSSTTPNAYTSPRCDAQGRGGGGASGARYPADRPPAAAEPSCARPQSASLATPNLSRRMLVLLTLPCASFGVPLPRRPEEWWMPRAAPDAMRRRADHSSGVRPGPRLPCSSEKRLPPGMYSYTSSFSSRA</sequence>
<feature type="region of interest" description="Disordered" evidence="1">
    <location>
        <begin position="73"/>
        <end position="143"/>
    </location>
</feature>
<feature type="compositionally biased region" description="Pro residues" evidence="1">
    <location>
        <begin position="97"/>
        <end position="116"/>
    </location>
</feature>
<feature type="compositionally biased region" description="Polar residues" evidence="1">
    <location>
        <begin position="348"/>
        <end position="357"/>
    </location>
</feature>
<feature type="compositionally biased region" description="Low complexity" evidence="1">
    <location>
        <begin position="207"/>
        <end position="221"/>
    </location>
</feature>
<feature type="non-terminal residue" evidence="2">
    <location>
        <position position="357"/>
    </location>
</feature>